<dbReference type="GeneID" id="15807656"/>
<organism evidence="2 3">
    <name type="scientific">Theileria equi strain WA</name>
    <dbReference type="NCBI Taxonomy" id="1537102"/>
    <lineage>
        <taxon>Eukaryota</taxon>
        <taxon>Sar</taxon>
        <taxon>Alveolata</taxon>
        <taxon>Apicomplexa</taxon>
        <taxon>Aconoidasida</taxon>
        <taxon>Piroplasmida</taxon>
        <taxon>Theileriidae</taxon>
        <taxon>Theileria</taxon>
    </lineage>
</organism>
<dbReference type="VEuPathDB" id="PiroplasmaDB:BEWA_042460"/>
<evidence type="ECO:0000313" key="2">
    <source>
        <dbReference type="EMBL" id="EKX74208.1"/>
    </source>
</evidence>
<dbReference type="Gene3D" id="1.10.10.60">
    <property type="entry name" value="Homeodomain-like"/>
    <property type="match status" value="1"/>
</dbReference>
<keyword evidence="3" id="KW-1185">Reference proteome</keyword>
<evidence type="ECO:0000313" key="3">
    <source>
        <dbReference type="Proteomes" id="UP000031512"/>
    </source>
</evidence>
<name>L1LGD5_THEEQ</name>
<dbReference type="eggNOG" id="ENOG502QX4W">
    <property type="taxonomic scope" value="Eukaryota"/>
</dbReference>
<dbReference type="RefSeq" id="XP_004833660.1">
    <property type="nucleotide sequence ID" value="XM_004833603.1"/>
</dbReference>
<dbReference type="Proteomes" id="UP000031512">
    <property type="component" value="Unassembled WGS sequence"/>
</dbReference>
<proteinExistence type="predicted"/>
<evidence type="ECO:0000259" key="1">
    <source>
        <dbReference type="PROSITE" id="PS50090"/>
    </source>
</evidence>
<dbReference type="PANTHER" id="PTHR47430">
    <property type="entry name" value="GB|AAC33480.1"/>
    <property type="match status" value="1"/>
</dbReference>
<dbReference type="PANTHER" id="PTHR47430:SF4">
    <property type="entry name" value="GB|AAC33480.1"/>
    <property type="match status" value="1"/>
</dbReference>
<dbReference type="OrthoDB" id="39591at2759"/>
<reference evidence="2 3" key="1">
    <citation type="journal article" date="2012" name="BMC Genomics">
        <title>Comparative genomic analysis and phylogenetic position of Theileria equi.</title>
        <authorList>
            <person name="Kappmeyer L.S."/>
            <person name="Thiagarajan M."/>
            <person name="Herndon D.R."/>
            <person name="Ramsay J.D."/>
            <person name="Caler E."/>
            <person name="Djikeng A."/>
            <person name="Gillespie J.J."/>
            <person name="Lau A.O."/>
            <person name="Roalson E.H."/>
            <person name="Silva J.C."/>
            <person name="Silva M.G."/>
            <person name="Suarez C.E."/>
            <person name="Ueti M.W."/>
            <person name="Nene V.M."/>
            <person name="Mealey R.H."/>
            <person name="Knowles D.P."/>
            <person name="Brayton K.A."/>
        </authorList>
    </citation>
    <scope>NUCLEOTIDE SEQUENCE [LARGE SCALE GENOMIC DNA]</scope>
    <source>
        <strain evidence="2 3">WA</strain>
    </source>
</reference>
<comment type="caution">
    <text evidence="2">The sequence shown here is derived from an EMBL/GenBank/DDBJ whole genome shotgun (WGS) entry which is preliminary data.</text>
</comment>
<accession>L1LGD5</accession>
<dbReference type="EMBL" id="ACOU01000002">
    <property type="protein sequence ID" value="EKX74208.1"/>
    <property type="molecule type" value="Genomic_DNA"/>
</dbReference>
<dbReference type="SMART" id="SM00717">
    <property type="entry name" value="SANT"/>
    <property type="match status" value="3"/>
</dbReference>
<sequence>MNLQGTFTKEEMDKLTKAIDDHISEHYDCDRNKAIRNLLSKKGKGPSAIILIGKKVLPDRHPKSIYNFVRRRLIKYNSGRWTDAEVLLLLKTYFDNEHGANSWKYLARKLDRSPEQIHDKWREVQPFVNNYRSLVLDPNLSDEDKISGMKDISGMLTQSSSHIDKNVIKDYIDEDTQRDLYNCVKELMDSGGVKYKTVENIPWSKIQERFPKYSTSKLRLHFNLTLLPKVYKTVYTGFDHSMVARVAIGWVKKLVKSKTIHSFRDVDFKQKFPQIPPIYIMYCVKRALNMVINKFIKRKNKSFDYPLDTSGDVTQSSDMLNGSSMLDGLYSPLRRFSSLSLDNPGEVDLKKIIKLGYKKLKVKKWKSKDKKILKLIKKDLMPTCKL</sequence>
<dbReference type="AlphaFoldDB" id="L1LGD5"/>
<dbReference type="CDD" id="cd00167">
    <property type="entry name" value="SANT"/>
    <property type="match status" value="1"/>
</dbReference>
<dbReference type="KEGG" id="beq:BEWA_042460"/>
<gene>
    <name evidence="2" type="ORF">BEWA_042460</name>
</gene>
<dbReference type="SUPFAM" id="SSF46689">
    <property type="entry name" value="Homeodomain-like"/>
    <property type="match status" value="1"/>
</dbReference>
<dbReference type="InterPro" id="IPR001005">
    <property type="entry name" value="SANT/Myb"/>
</dbReference>
<dbReference type="InterPro" id="IPR009057">
    <property type="entry name" value="Homeodomain-like_sf"/>
</dbReference>
<feature type="domain" description="Myb-like" evidence="1">
    <location>
        <begin position="73"/>
        <end position="125"/>
    </location>
</feature>
<protein>
    <recommendedName>
        <fullName evidence="1">Myb-like domain-containing protein</fullName>
    </recommendedName>
</protein>
<dbReference type="PROSITE" id="PS50090">
    <property type="entry name" value="MYB_LIKE"/>
    <property type="match status" value="1"/>
</dbReference>